<feature type="transmembrane region" description="Helical" evidence="1">
    <location>
        <begin position="15"/>
        <end position="34"/>
    </location>
</feature>
<sequence>MPATPSSPRYLELDAMRGFAVMGILLMNIVGFAMPDMAYFSPAVYGGTDTPDVIAWALSFVFVDGKMRGLFTLLFGASVMLVIERAEAKGQNSAKIHYSRMLWLAIFGLAHFFFLWSGDILFLYAAIGCIIYFMADMSAEKLFHYGLLIYIAGFIAYSAIMGSLLYMQYQAGLPGASEAVISEFKDAMADFSI</sequence>
<name>A0A3B0S801_9ZZZZ</name>
<proteinExistence type="predicted"/>
<feature type="non-terminal residue" evidence="2">
    <location>
        <position position="193"/>
    </location>
</feature>
<evidence type="ECO:0000313" key="2">
    <source>
        <dbReference type="EMBL" id="VAV96548.1"/>
    </source>
</evidence>
<dbReference type="EMBL" id="UOEF01000232">
    <property type="protein sequence ID" value="VAV96548.1"/>
    <property type="molecule type" value="Genomic_DNA"/>
</dbReference>
<dbReference type="PANTHER" id="PTHR30590">
    <property type="entry name" value="INNER MEMBRANE PROTEIN"/>
    <property type="match status" value="1"/>
</dbReference>
<dbReference type="PANTHER" id="PTHR30590:SF2">
    <property type="entry name" value="INNER MEMBRANE PROTEIN"/>
    <property type="match status" value="1"/>
</dbReference>
<protein>
    <submittedName>
        <fullName evidence="2">Membrane protein</fullName>
    </submittedName>
</protein>
<evidence type="ECO:0000256" key="1">
    <source>
        <dbReference type="SAM" id="Phobius"/>
    </source>
</evidence>
<feature type="transmembrane region" description="Helical" evidence="1">
    <location>
        <begin position="102"/>
        <end position="135"/>
    </location>
</feature>
<accession>A0A3B0S801</accession>
<reference evidence="2" key="1">
    <citation type="submission" date="2018-06" db="EMBL/GenBank/DDBJ databases">
        <authorList>
            <person name="Zhirakovskaya E."/>
        </authorList>
    </citation>
    <scope>NUCLEOTIDE SEQUENCE</scope>
</reference>
<dbReference type="InterPro" id="IPR052529">
    <property type="entry name" value="Bact_Transport_Assoc"/>
</dbReference>
<keyword evidence="1" id="KW-1133">Transmembrane helix</keyword>
<keyword evidence="1" id="KW-0812">Transmembrane</keyword>
<keyword evidence="1" id="KW-0472">Membrane</keyword>
<gene>
    <name evidence="2" type="ORF">MNBD_ALPHA04-2026</name>
</gene>
<organism evidence="2">
    <name type="scientific">hydrothermal vent metagenome</name>
    <dbReference type="NCBI Taxonomy" id="652676"/>
    <lineage>
        <taxon>unclassified sequences</taxon>
        <taxon>metagenomes</taxon>
        <taxon>ecological metagenomes</taxon>
    </lineage>
</organism>
<feature type="transmembrane region" description="Helical" evidence="1">
    <location>
        <begin position="147"/>
        <end position="167"/>
    </location>
</feature>
<feature type="transmembrane region" description="Helical" evidence="1">
    <location>
        <begin position="54"/>
        <end position="82"/>
    </location>
</feature>
<dbReference type="AlphaFoldDB" id="A0A3B0S801"/>